<dbReference type="AlphaFoldDB" id="A0A0M2R5C9"/>
<evidence type="ECO:0000256" key="4">
    <source>
        <dbReference type="ARBA" id="ARBA00023002"/>
    </source>
</evidence>
<evidence type="ECO:0000256" key="6">
    <source>
        <dbReference type="ARBA" id="ARBA00023136"/>
    </source>
</evidence>
<dbReference type="PANTHER" id="PTHR21624">
    <property type="entry name" value="STEROL DESATURASE-RELATED PROTEIN"/>
    <property type="match status" value="1"/>
</dbReference>
<dbReference type="GO" id="GO:0005506">
    <property type="term" value="F:iron ion binding"/>
    <property type="evidence" value="ECO:0007669"/>
    <property type="project" value="InterPro"/>
</dbReference>
<comment type="caution">
    <text evidence="9">The sequence shown here is derived from an EMBL/GenBank/DDBJ whole genome shotgun (WGS) entry which is preliminary data.</text>
</comment>
<organism evidence="9 10">
    <name type="scientific">Kiloniella litopenaei</name>
    <dbReference type="NCBI Taxonomy" id="1549748"/>
    <lineage>
        <taxon>Bacteria</taxon>
        <taxon>Pseudomonadati</taxon>
        <taxon>Pseudomonadota</taxon>
        <taxon>Alphaproteobacteria</taxon>
        <taxon>Rhodospirillales</taxon>
        <taxon>Kiloniellaceae</taxon>
        <taxon>Kiloniella</taxon>
    </lineage>
</organism>
<dbReference type="OrthoDB" id="9770329at2"/>
<evidence type="ECO:0000256" key="2">
    <source>
        <dbReference type="ARBA" id="ARBA00022692"/>
    </source>
</evidence>
<keyword evidence="5" id="KW-0443">Lipid metabolism</keyword>
<evidence type="ECO:0000313" key="9">
    <source>
        <dbReference type="EMBL" id="KKJ77082.1"/>
    </source>
</evidence>
<evidence type="ECO:0000313" key="10">
    <source>
        <dbReference type="Proteomes" id="UP000034491"/>
    </source>
</evidence>
<reference evidence="9 10" key="1">
    <citation type="submission" date="2015-03" db="EMBL/GenBank/DDBJ databases">
        <title>Genome sequence of Kiloniella sp. P1-1, isolated from the gut microflora of Pacific white shrimp, Penaeus vannamei.</title>
        <authorList>
            <person name="Shao Z."/>
            <person name="Wang L."/>
            <person name="Li X."/>
        </authorList>
    </citation>
    <scope>NUCLEOTIDE SEQUENCE [LARGE SCALE GENOMIC DNA]</scope>
    <source>
        <strain evidence="9 10">P1-1</strain>
    </source>
</reference>
<dbReference type="GO" id="GO:0008610">
    <property type="term" value="P:lipid biosynthetic process"/>
    <property type="evidence" value="ECO:0007669"/>
    <property type="project" value="InterPro"/>
</dbReference>
<sequence>MENFVEVLLTYKGLIVFVWLLLLFVLERTFPASALTKNSEGVEKYFPVRVWRNICLWFCNLLLSPLVVIPLTIWATTHLVGWRPAVLSGGIGIILDVILLDCFIYWWHRLNHEIPFLWRFHEIHHLDMNLDTTSALRFHFGEVILSAIMRVLVIVLFDIPLVSVIIFETILLVGTIFHHSNLRLDQRLEKALSMVIVTPSIHWVHHHALRSDTDSNYGSVFSFWDRVFSSKSLARRTLNMKIGVEGATDKSLPQLFLRPFVKRKD</sequence>
<comment type="subcellular location">
    <subcellularLocation>
        <location evidence="1">Endomembrane system</location>
        <topology evidence="1">Multi-pass membrane protein</topology>
    </subcellularLocation>
</comment>
<dbReference type="InterPro" id="IPR051689">
    <property type="entry name" value="Sterol_desaturase/TMEM195"/>
</dbReference>
<keyword evidence="6 7" id="KW-0472">Membrane</keyword>
<accession>A0A0M2R5C9</accession>
<evidence type="ECO:0000256" key="3">
    <source>
        <dbReference type="ARBA" id="ARBA00022989"/>
    </source>
</evidence>
<feature type="domain" description="Fatty acid hydroxylase" evidence="8">
    <location>
        <begin position="96"/>
        <end position="229"/>
    </location>
</feature>
<feature type="transmembrane region" description="Helical" evidence="7">
    <location>
        <begin position="147"/>
        <end position="177"/>
    </location>
</feature>
<gene>
    <name evidence="9" type="ORF">WH95_08355</name>
</gene>
<name>A0A0M2R5C9_9PROT</name>
<keyword evidence="2 7" id="KW-0812">Transmembrane</keyword>
<keyword evidence="3 7" id="KW-1133">Transmembrane helix</keyword>
<keyword evidence="10" id="KW-1185">Reference proteome</keyword>
<keyword evidence="4" id="KW-0560">Oxidoreductase</keyword>
<dbReference type="GO" id="GO:0006643">
    <property type="term" value="P:membrane lipid metabolic process"/>
    <property type="evidence" value="ECO:0007669"/>
    <property type="project" value="TreeGrafter"/>
</dbReference>
<dbReference type="Proteomes" id="UP000034491">
    <property type="component" value="Unassembled WGS sequence"/>
</dbReference>
<dbReference type="PANTHER" id="PTHR21624:SF1">
    <property type="entry name" value="ALKYLGLYCEROL MONOOXYGENASE"/>
    <property type="match status" value="1"/>
</dbReference>
<evidence type="ECO:0000256" key="7">
    <source>
        <dbReference type="SAM" id="Phobius"/>
    </source>
</evidence>
<evidence type="ECO:0000256" key="5">
    <source>
        <dbReference type="ARBA" id="ARBA00023098"/>
    </source>
</evidence>
<dbReference type="InterPro" id="IPR006694">
    <property type="entry name" value="Fatty_acid_hydroxylase"/>
</dbReference>
<evidence type="ECO:0000256" key="1">
    <source>
        <dbReference type="ARBA" id="ARBA00004127"/>
    </source>
</evidence>
<dbReference type="Pfam" id="PF04116">
    <property type="entry name" value="FA_hydroxylase"/>
    <property type="match status" value="1"/>
</dbReference>
<dbReference type="RefSeq" id="WP_046505580.1">
    <property type="nucleotide sequence ID" value="NZ_LANI01000005.1"/>
</dbReference>
<dbReference type="GO" id="GO:0050479">
    <property type="term" value="F:glyceryl-ether monooxygenase activity"/>
    <property type="evidence" value="ECO:0007669"/>
    <property type="project" value="TreeGrafter"/>
</dbReference>
<dbReference type="STRING" id="1549748.WH95_08355"/>
<proteinExistence type="predicted"/>
<feature type="transmembrane region" description="Helical" evidence="7">
    <location>
        <begin position="50"/>
        <end position="73"/>
    </location>
</feature>
<evidence type="ECO:0000259" key="8">
    <source>
        <dbReference type="Pfam" id="PF04116"/>
    </source>
</evidence>
<feature type="transmembrane region" description="Helical" evidence="7">
    <location>
        <begin position="85"/>
        <end position="107"/>
    </location>
</feature>
<dbReference type="EMBL" id="LANI01000005">
    <property type="protein sequence ID" value="KKJ77082.1"/>
    <property type="molecule type" value="Genomic_DNA"/>
</dbReference>
<dbReference type="GO" id="GO:0016020">
    <property type="term" value="C:membrane"/>
    <property type="evidence" value="ECO:0007669"/>
    <property type="project" value="GOC"/>
</dbReference>
<protein>
    <submittedName>
        <fullName evidence="9">Sterol desaturase</fullName>
    </submittedName>
</protein>
<dbReference type="GO" id="GO:0012505">
    <property type="term" value="C:endomembrane system"/>
    <property type="evidence" value="ECO:0007669"/>
    <property type="project" value="UniProtKB-SubCell"/>
</dbReference>